<dbReference type="PANTHER" id="PTHR33112:SF12">
    <property type="entry name" value="HETEROKARYON INCOMPATIBILITY DOMAIN-CONTAINING PROTEIN"/>
    <property type="match status" value="1"/>
</dbReference>
<dbReference type="AlphaFoldDB" id="A0A6G1FWK7"/>
<reference evidence="5" key="3">
    <citation type="submission" date="2025-04" db="UniProtKB">
        <authorList>
            <consortium name="RefSeq"/>
        </authorList>
    </citation>
    <scope>IDENTIFICATION</scope>
    <source>
        <strain evidence="5">CBS 781.70</strain>
    </source>
</reference>
<dbReference type="EMBL" id="ML975168">
    <property type="protein sequence ID" value="KAF1810118.1"/>
    <property type="molecule type" value="Genomic_DNA"/>
</dbReference>
<gene>
    <name evidence="3 5" type="ORF">P152DRAFT_140167</name>
</gene>
<accession>A0A6G1FWK7</accession>
<sequence length="818" mass="92677">MPDSTNPQPRRIYKPRVPGRKWLKKAISWRSERPRLCEKCQRIDFWNPDSAPAQEFHTTFEYRKYEESTLPCSLCTLILHRLPNFRMPGCEEYDPIPITLKFRGNQAYVWNGSRNIGKIRPLGEHETGIKLYDDSNIDVGLIKRWLERCDTEHNEKQEIRNPIPLTLIDVQRHCLVRRSSNERYFALSYVWGGVKQFETKISNFEELQTESSLLNHQLSKVLRDVIALMRSIGEQYLWVDSLCIIQDSHEKHHDIHQMDKVYSHSYLTIIAVDGKNADSSLPGIQPFSRLPIYKSAKFNGRTFVSEPPDYVDTHLLDSNFETRAWTLQERMLSSRILYITSQQVLFQCQTDFCAESKASRHGEFKRTKSGIPVSWQMLQVPMEGIYDDRWEDMSGMIRPGTRGGVLVGKRVSDLARIVDSGDVDTAALLREIPGAGRRGSRGPLHQHTPHDSLISQSSADPRVSASKALDLDIGRHSISTDLTSELSPSTDSLSMDFSLSIGPTSLRSLLEAGEGEIDGCYNVAAMTKGHHNPIDLDPSPGLKLRGPSLTWAELLPLYQDLVEMYTARHLTYDYDILRAFLGLSSMLSKVCASRFLYGMPSAVLASSLLWGPKHGCERRLDRYGNAVYPSWCWAGWAGAVTYPSVVRGMTKDFSSTVRFRLPCSMEIWVHEPERSNWAEAQRCAVLSFRSIGMFCTPTVCALGTDDATEASYQTFSVDASGYSCGVFFGCCLPGIFPSEDLQRHAIVSLGVDDGEYDLRASYGLTYPLSREVGGKYRGRTLHVLLVRERGRRFERVACGKMLEPAFDKRDGLRMIELQ</sequence>
<evidence type="ECO:0000313" key="5">
    <source>
        <dbReference type="RefSeq" id="XP_033531749.1"/>
    </source>
</evidence>
<dbReference type="Proteomes" id="UP000504638">
    <property type="component" value="Unplaced"/>
</dbReference>
<evidence type="ECO:0000259" key="2">
    <source>
        <dbReference type="Pfam" id="PF06985"/>
    </source>
</evidence>
<dbReference type="PANTHER" id="PTHR33112">
    <property type="entry name" value="DOMAIN PROTEIN, PUTATIVE-RELATED"/>
    <property type="match status" value="1"/>
</dbReference>
<proteinExistence type="predicted"/>
<dbReference type="GeneID" id="54414416"/>
<dbReference type="OrthoDB" id="5135333at2759"/>
<feature type="region of interest" description="Disordered" evidence="1">
    <location>
        <begin position="434"/>
        <end position="460"/>
    </location>
</feature>
<protein>
    <submittedName>
        <fullName evidence="3 5">HET-domain-containing protein</fullName>
    </submittedName>
</protein>
<name>A0A6G1FWK7_9PEZI</name>
<organism evidence="3">
    <name type="scientific">Eremomyces bilateralis CBS 781.70</name>
    <dbReference type="NCBI Taxonomy" id="1392243"/>
    <lineage>
        <taxon>Eukaryota</taxon>
        <taxon>Fungi</taxon>
        <taxon>Dikarya</taxon>
        <taxon>Ascomycota</taxon>
        <taxon>Pezizomycotina</taxon>
        <taxon>Dothideomycetes</taxon>
        <taxon>Dothideomycetes incertae sedis</taxon>
        <taxon>Eremomycetales</taxon>
        <taxon>Eremomycetaceae</taxon>
        <taxon>Eremomyces</taxon>
    </lineage>
</organism>
<reference evidence="3 5" key="1">
    <citation type="submission" date="2020-01" db="EMBL/GenBank/DDBJ databases">
        <authorList>
            <consortium name="DOE Joint Genome Institute"/>
            <person name="Haridas S."/>
            <person name="Albert R."/>
            <person name="Binder M."/>
            <person name="Bloem J."/>
            <person name="Labutti K."/>
            <person name="Salamov A."/>
            <person name="Andreopoulos B."/>
            <person name="Baker S.E."/>
            <person name="Barry K."/>
            <person name="Bills G."/>
            <person name="Bluhm B.H."/>
            <person name="Cannon C."/>
            <person name="Castanera R."/>
            <person name="Culley D.E."/>
            <person name="Daum C."/>
            <person name="Ezra D."/>
            <person name="Gonzalez J.B."/>
            <person name="Henrissat B."/>
            <person name="Kuo A."/>
            <person name="Liang C."/>
            <person name="Lipzen A."/>
            <person name="Lutzoni F."/>
            <person name="Magnuson J."/>
            <person name="Mondo S."/>
            <person name="Nolan M."/>
            <person name="Ohm R."/>
            <person name="Pangilinan J."/>
            <person name="Park H.-J."/>
            <person name="Ramirez L."/>
            <person name="Alfaro M."/>
            <person name="Sun H."/>
            <person name="Tritt A."/>
            <person name="Yoshinaga Y."/>
            <person name="Zwiers L.-H."/>
            <person name="Turgeon B.G."/>
            <person name="Goodwin S.B."/>
            <person name="Spatafora J.W."/>
            <person name="Crous P.W."/>
            <person name="Grigoriev I.V."/>
        </authorList>
    </citation>
    <scope>NUCLEOTIDE SEQUENCE</scope>
    <source>
        <strain evidence="3 5">CBS 781.70</strain>
    </source>
</reference>
<keyword evidence="4" id="KW-1185">Reference proteome</keyword>
<evidence type="ECO:0000313" key="3">
    <source>
        <dbReference type="EMBL" id="KAF1810118.1"/>
    </source>
</evidence>
<evidence type="ECO:0000313" key="4">
    <source>
        <dbReference type="Proteomes" id="UP000504638"/>
    </source>
</evidence>
<reference evidence="5" key="2">
    <citation type="submission" date="2020-04" db="EMBL/GenBank/DDBJ databases">
        <authorList>
            <consortium name="NCBI Genome Project"/>
        </authorList>
    </citation>
    <scope>NUCLEOTIDE SEQUENCE</scope>
    <source>
        <strain evidence="5">CBS 781.70</strain>
    </source>
</reference>
<feature type="domain" description="Heterokaryon incompatibility" evidence="2">
    <location>
        <begin position="184"/>
        <end position="329"/>
    </location>
</feature>
<dbReference type="Pfam" id="PF06985">
    <property type="entry name" value="HET"/>
    <property type="match status" value="1"/>
</dbReference>
<dbReference type="InterPro" id="IPR010730">
    <property type="entry name" value="HET"/>
</dbReference>
<dbReference type="RefSeq" id="XP_033531749.1">
    <property type="nucleotide sequence ID" value="XM_033673846.1"/>
</dbReference>
<evidence type="ECO:0000256" key="1">
    <source>
        <dbReference type="SAM" id="MobiDB-lite"/>
    </source>
</evidence>